<feature type="region of interest" description="Disordered" evidence="1">
    <location>
        <begin position="1"/>
        <end position="41"/>
    </location>
</feature>
<gene>
    <name evidence="2" type="ORF">METZ01_LOCUS336820</name>
</gene>
<feature type="compositionally biased region" description="Polar residues" evidence="1">
    <location>
        <begin position="9"/>
        <end position="41"/>
    </location>
</feature>
<name>A0A382QEU5_9ZZZZ</name>
<reference evidence="2" key="1">
    <citation type="submission" date="2018-05" db="EMBL/GenBank/DDBJ databases">
        <authorList>
            <person name="Lanie J.A."/>
            <person name="Ng W.-L."/>
            <person name="Kazmierczak K.M."/>
            <person name="Andrzejewski T.M."/>
            <person name="Davidsen T.M."/>
            <person name="Wayne K.J."/>
            <person name="Tettelin H."/>
            <person name="Glass J.I."/>
            <person name="Rusch D."/>
            <person name="Podicherti R."/>
            <person name="Tsui H.-C.T."/>
            <person name="Winkler M.E."/>
        </authorList>
    </citation>
    <scope>NUCLEOTIDE SEQUENCE</scope>
</reference>
<accession>A0A382QEU5</accession>
<evidence type="ECO:0000256" key="1">
    <source>
        <dbReference type="SAM" id="MobiDB-lite"/>
    </source>
</evidence>
<proteinExistence type="predicted"/>
<organism evidence="2">
    <name type="scientific">marine metagenome</name>
    <dbReference type="NCBI Taxonomy" id="408172"/>
    <lineage>
        <taxon>unclassified sequences</taxon>
        <taxon>metagenomes</taxon>
        <taxon>ecological metagenomes</taxon>
    </lineage>
</organism>
<dbReference type="AlphaFoldDB" id="A0A382QEU5"/>
<protein>
    <submittedName>
        <fullName evidence="2">Uncharacterized protein</fullName>
    </submittedName>
</protein>
<feature type="non-terminal residue" evidence="2">
    <location>
        <position position="41"/>
    </location>
</feature>
<evidence type="ECO:0000313" key="2">
    <source>
        <dbReference type="EMBL" id="SVC83966.1"/>
    </source>
</evidence>
<sequence length="41" mass="4263">MNIDKNRQSESLSQPYRPSISSTSGLSTVGGNTSSSVNGFA</sequence>
<dbReference type="EMBL" id="UINC01113981">
    <property type="protein sequence ID" value="SVC83966.1"/>
    <property type="molecule type" value="Genomic_DNA"/>
</dbReference>